<dbReference type="PANTHER" id="PTHR30336">
    <property type="entry name" value="INNER MEMBRANE PROTEIN, PROBABLE PERMEASE"/>
    <property type="match status" value="1"/>
</dbReference>
<gene>
    <name evidence="3" type="ORF">IAC54_04380</name>
</gene>
<dbReference type="CDD" id="cd06259">
    <property type="entry name" value="YdcF-like"/>
    <property type="match status" value="1"/>
</dbReference>
<evidence type="ECO:0000313" key="3">
    <source>
        <dbReference type="EMBL" id="MBO8438118.1"/>
    </source>
</evidence>
<dbReference type="GO" id="GO:0005886">
    <property type="term" value="C:plasma membrane"/>
    <property type="evidence" value="ECO:0007669"/>
    <property type="project" value="TreeGrafter"/>
</dbReference>
<name>A0A9D9E4A7_9BACT</name>
<dbReference type="Pfam" id="PF02698">
    <property type="entry name" value="DUF218"/>
    <property type="match status" value="1"/>
</dbReference>
<reference evidence="3" key="2">
    <citation type="journal article" date="2021" name="PeerJ">
        <title>Extensive microbial diversity within the chicken gut microbiome revealed by metagenomics and culture.</title>
        <authorList>
            <person name="Gilroy R."/>
            <person name="Ravi A."/>
            <person name="Getino M."/>
            <person name="Pursley I."/>
            <person name="Horton D.L."/>
            <person name="Alikhan N.F."/>
            <person name="Baker D."/>
            <person name="Gharbi K."/>
            <person name="Hall N."/>
            <person name="Watson M."/>
            <person name="Adriaenssens E.M."/>
            <person name="Foster-Nyarko E."/>
            <person name="Jarju S."/>
            <person name="Secka A."/>
            <person name="Antonio M."/>
            <person name="Oren A."/>
            <person name="Chaudhuri R.R."/>
            <person name="La Ragione R."/>
            <person name="Hildebrand F."/>
            <person name="Pallen M.J."/>
        </authorList>
    </citation>
    <scope>NUCLEOTIDE SEQUENCE</scope>
    <source>
        <strain evidence="3">G3-4614</strain>
    </source>
</reference>
<dbReference type="InterPro" id="IPR051599">
    <property type="entry name" value="Cell_Envelope_Assoc"/>
</dbReference>
<dbReference type="PANTHER" id="PTHR30336:SF4">
    <property type="entry name" value="ENVELOPE BIOGENESIS FACTOR ELYC"/>
    <property type="match status" value="1"/>
</dbReference>
<dbReference type="GO" id="GO:0043164">
    <property type="term" value="P:Gram-negative-bacterium-type cell wall biogenesis"/>
    <property type="evidence" value="ECO:0007669"/>
    <property type="project" value="TreeGrafter"/>
</dbReference>
<dbReference type="Gene3D" id="3.40.50.620">
    <property type="entry name" value="HUPs"/>
    <property type="match status" value="1"/>
</dbReference>
<keyword evidence="1" id="KW-1133">Transmembrane helix</keyword>
<evidence type="ECO:0000256" key="1">
    <source>
        <dbReference type="SAM" id="Phobius"/>
    </source>
</evidence>
<feature type="transmembrane region" description="Helical" evidence="1">
    <location>
        <begin position="36"/>
        <end position="58"/>
    </location>
</feature>
<dbReference type="InterPro" id="IPR003848">
    <property type="entry name" value="DUF218"/>
</dbReference>
<feature type="domain" description="DUF218" evidence="2">
    <location>
        <begin position="80"/>
        <end position="240"/>
    </location>
</feature>
<feature type="transmembrane region" description="Helical" evidence="1">
    <location>
        <begin position="12"/>
        <end position="29"/>
    </location>
</feature>
<dbReference type="EMBL" id="JADIMW010000047">
    <property type="protein sequence ID" value="MBO8438118.1"/>
    <property type="molecule type" value="Genomic_DNA"/>
</dbReference>
<protein>
    <submittedName>
        <fullName evidence="3">YdcF family protein</fullName>
    </submittedName>
</protein>
<dbReference type="GO" id="GO:0000270">
    <property type="term" value="P:peptidoglycan metabolic process"/>
    <property type="evidence" value="ECO:0007669"/>
    <property type="project" value="TreeGrafter"/>
</dbReference>
<accession>A0A9D9E4A7</accession>
<comment type="caution">
    <text evidence="3">The sequence shown here is derived from an EMBL/GenBank/DDBJ whole genome shotgun (WGS) entry which is preliminary data.</text>
</comment>
<keyword evidence="1" id="KW-0812">Transmembrane</keyword>
<keyword evidence="1" id="KW-0472">Membrane</keyword>
<evidence type="ECO:0000259" key="2">
    <source>
        <dbReference type="Pfam" id="PF02698"/>
    </source>
</evidence>
<evidence type="ECO:0000313" key="4">
    <source>
        <dbReference type="Proteomes" id="UP000823636"/>
    </source>
</evidence>
<dbReference type="Proteomes" id="UP000823636">
    <property type="component" value="Unassembled WGS sequence"/>
</dbReference>
<dbReference type="InterPro" id="IPR014729">
    <property type="entry name" value="Rossmann-like_a/b/a_fold"/>
</dbReference>
<organism evidence="3 4">
    <name type="scientific">Candidatus Caccoplasma merdipullorum</name>
    <dbReference type="NCBI Taxonomy" id="2840718"/>
    <lineage>
        <taxon>Bacteria</taxon>
        <taxon>Pseudomonadati</taxon>
        <taxon>Bacteroidota</taxon>
        <taxon>Bacteroidia</taxon>
        <taxon>Bacteroidales</taxon>
        <taxon>Bacteroidaceae</taxon>
        <taxon>Bacteroidaceae incertae sedis</taxon>
        <taxon>Candidatus Caccoplasma</taxon>
    </lineage>
</organism>
<sequence length="247" mass="28205">MFFILSRIFSYISSPWLYILAALTAAIFIKKKKAKIYAASAAAFLFLIFTNAPLYYAAEKSWVSDISSPIQPNKTYTYGIVEGGYSEYDSIRNRLEFYEAADRLIDAVMLYHKGTIKNIIISGDGSIVDNGGNKDVALEYLTTWGVSPEHVIFETKARNTKEHPTAILKLMGEQIKTEPVLIITSAIHIKRSLYVFEQAGFEVDGYAVDSTILHDRKWTEWLPDINLPTKWYWLLHEWIGNLVYRIA</sequence>
<reference evidence="3" key="1">
    <citation type="submission" date="2020-10" db="EMBL/GenBank/DDBJ databases">
        <authorList>
            <person name="Gilroy R."/>
        </authorList>
    </citation>
    <scope>NUCLEOTIDE SEQUENCE</scope>
    <source>
        <strain evidence="3">G3-4614</strain>
    </source>
</reference>
<dbReference type="AlphaFoldDB" id="A0A9D9E4A7"/>
<proteinExistence type="predicted"/>